<dbReference type="PROSITE" id="PS50294">
    <property type="entry name" value="WD_REPEATS_REGION"/>
    <property type="match status" value="4"/>
</dbReference>
<feature type="compositionally biased region" description="Basic and acidic residues" evidence="4">
    <location>
        <begin position="840"/>
        <end position="858"/>
    </location>
</feature>
<feature type="repeat" description="WD" evidence="3">
    <location>
        <begin position="719"/>
        <end position="753"/>
    </location>
</feature>
<dbReference type="Gene3D" id="2.130.10.10">
    <property type="entry name" value="YVTN repeat-like/Quinoprotein amine dehydrogenase"/>
    <property type="match status" value="6"/>
</dbReference>
<sequence length="858" mass="94458">MTAPLFIFAATVCRFLEDLRWPPDERLNEFLDNPAIRSASEMERTYVPIINQLLTGRNDIESNRLKREFHDILGVLILLAEPLSVKALAKLVNGSESTVRVRLESFRSVLSVSKNNNVPVQTLHLSFRDFLVNTKQDFRIEEPSMHAIITSHCIRVMDRDLKQNICGLQSYGTQRTDINRRALRQNVSSQLRYSCRYWVYHLERASPRCPANEVLRFLKSHFLHWLEVIGLIGLIADAVDVVSALKVRVEPDMNLELSEFLHNAKRFITQTAVMVNLAPLQIYCSGIAFVPVNSPIRRTLEGHLKRVNSVAFSGDGQVIASGSEDHTIRVWDVNSGLQIRILGGHSEDGRILASGSDDHTFRFWNIKTGLLIQALVAPGCVNLITYTAANPDMLASSSGSSITVWDMKTGSEVWTQKNSQDVSSLDFSPDGQRLVSAGRGQNKIWDVKTGREISIRREPSTSAGSLSERQLLVSGIHGWAFSVLDAQTGLEIKETTHSPHAIESLAILQERHIVAVGSRYNDIFLWDVSTGSEIRKLQGHSGSVLSLTFSADSQILASGADDCTIKLWDVETSLKVEKVNGHSCEVRSVVISTDGKMVASAGGKYIKLWDAKTGAELRTLQGHSHGIVSLAFCQDRGTLISGALDSTARIWDTKTGLERHTLDHAYMVCSVAISADGRIAASGSGTNTVKLWDTTIGSEIYTLEGPVPPCDDDEVSSIVRSIAFLLDGQMVAAAFEEGYIRLWDIKTGSEIRTLDCNHALLSCIASSADGQTLVSGSSEDITVWDVNTGSKIRQMGYGDLARWVALSKDGQMVVSGSNHNGINIWDIKNDWAAEGLSNSQERRGSKLPDHGGPRLDKI</sequence>
<keyword evidence="1 3" id="KW-0853">WD repeat</keyword>
<dbReference type="SMART" id="SM00320">
    <property type="entry name" value="WD40"/>
    <property type="match status" value="12"/>
</dbReference>
<feature type="region of interest" description="Disordered" evidence="4">
    <location>
        <begin position="838"/>
        <end position="858"/>
    </location>
</feature>
<feature type="domain" description="Anaphase-promoting complex subunit 4-like WD40" evidence="5">
    <location>
        <begin position="711"/>
        <end position="765"/>
    </location>
</feature>
<comment type="caution">
    <text evidence="6">The sequence shown here is derived from an EMBL/GenBank/DDBJ whole genome shotgun (WGS) entry which is preliminary data.</text>
</comment>
<evidence type="ECO:0000259" key="5">
    <source>
        <dbReference type="Pfam" id="PF12894"/>
    </source>
</evidence>
<feature type="repeat" description="WD" evidence="3">
    <location>
        <begin position="620"/>
        <end position="661"/>
    </location>
</feature>
<evidence type="ECO:0000313" key="6">
    <source>
        <dbReference type="EMBL" id="KAJ5195670.1"/>
    </source>
</evidence>
<keyword evidence="7" id="KW-1185">Reference proteome</keyword>
<dbReference type="SUPFAM" id="SSF50978">
    <property type="entry name" value="WD40 repeat-like"/>
    <property type="match status" value="1"/>
</dbReference>
<evidence type="ECO:0000313" key="7">
    <source>
        <dbReference type="Proteomes" id="UP001150942"/>
    </source>
</evidence>
<reference evidence="6" key="2">
    <citation type="journal article" date="2023" name="IMA Fungus">
        <title>Comparative genomic study of the Penicillium genus elucidates a diverse pangenome and 15 lateral gene transfer events.</title>
        <authorList>
            <person name="Petersen C."/>
            <person name="Sorensen T."/>
            <person name="Nielsen M.R."/>
            <person name="Sondergaard T.E."/>
            <person name="Sorensen J.L."/>
            <person name="Fitzpatrick D.A."/>
            <person name="Frisvad J.C."/>
            <person name="Nielsen K.L."/>
        </authorList>
    </citation>
    <scope>NUCLEOTIDE SEQUENCE</scope>
    <source>
        <strain evidence="6">IBT 20477</strain>
    </source>
</reference>
<organism evidence="6 7">
    <name type="scientific">Penicillium cf. viridicatum</name>
    <dbReference type="NCBI Taxonomy" id="2972119"/>
    <lineage>
        <taxon>Eukaryota</taxon>
        <taxon>Fungi</taxon>
        <taxon>Dikarya</taxon>
        <taxon>Ascomycota</taxon>
        <taxon>Pezizomycotina</taxon>
        <taxon>Eurotiomycetes</taxon>
        <taxon>Eurotiomycetidae</taxon>
        <taxon>Eurotiales</taxon>
        <taxon>Aspergillaceae</taxon>
        <taxon>Penicillium</taxon>
    </lineage>
</organism>
<dbReference type="Pfam" id="PF00400">
    <property type="entry name" value="WD40"/>
    <property type="match status" value="8"/>
</dbReference>
<feature type="repeat" description="WD" evidence="3">
    <location>
        <begin position="537"/>
        <end position="578"/>
    </location>
</feature>
<dbReference type="Proteomes" id="UP001150942">
    <property type="component" value="Unassembled WGS sequence"/>
</dbReference>
<dbReference type="InterPro" id="IPR036322">
    <property type="entry name" value="WD40_repeat_dom_sf"/>
</dbReference>
<dbReference type="PROSITE" id="PS50082">
    <property type="entry name" value="WD_REPEATS_2"/>
    <property type="match status" value="8"/>
</dbReference>
<feature type="repeat" description="WD" evidence="3">
    <location>
        <begin position="346"/>
        <end position="374"/>
    </location>
</feature>
<dbReference type="InterPro" id="IPR024977">
    <property type="entry name" value="Apc4-like_WD40_dom"/>
</dbReference>
<dbReference type="PANTHER" id="PTHR19848:SF8">
    <property type="entry name" value="F-BOX AND WD REPEAT DOMAIN CONTAINING 7"/>
    <property type="match status" value="1"/>
</dbReference>
<dbReference type="OrthoDB" id="1577640at2759"/>
<accession>A0A9W9MAV0</accession>
<dbReference type="AlphaFoldDB" id="A0A9W9MAV0"/>
<dbReference type="EMBL" id="JAPQKQ010000005">
    <property type="protein sequence ID" value="KAJ5195670.1"/>
    <property type="molecule type" value="Genomic_DNA"/>
</dbReference>
<feature type="repeat" description="WD" evidence="3">
    <location>
        <begin position="579"/>
        <end position="619"/>
    </location>
</feature>
<feature type="repeat" description="WD" evidence="3">
    <location>
        <begin position="804"/>
        <end position="829"/>
    </location>
</feature>
<dbReference type="PROSITE" id="PS00678">
    <property type="entry name" value="WD_REPEATS_1"/>
    <property type="match status" value="3"/>
</dbReference>
<keyword evidence="2" id="KW-0677">Repeat</keyword>
<gene>
    <name evidence="6" type="ORF">N7449_006149</name>
</gene>
<dbReference type="InterPro" id="IPR019775">
    <property type="entry name" value="WD40_repeat_CS"/>
</dbReference>
<dbReference type="InterPro" id="IPR011047">
    <property type="entry name" value="Quinoprotein_ADH-like_sf"/>
</dbReference>
<dbReference type="InterPro" id="IPR001680">
    <property type="entry name" value="WD40_rpt"/>
</dbReference>
<feature type="repeat" description="WD" evidence="3">
    <location>
        <begin position="300"/>
        <end position="341"/>
    </location>
</feature>
<evidence type="ECO:0000256" key="3">
    <source>
        <dbReference type="PROSITE-ProRule" id="PRU00221"/>
    </source>
</evidence>
<dbReference type="InterPro" id="IPR020472">
    <property type="entry name" value="WD40_PAC1"/>
</dbReference>
<name>A0A9W9MAV0_9EURO</name>
<dbReference type="SUPFAM" id="SSF50998">
    <property type="entry name" value="Quinoprotein alcohol dehydrogenase-like"/>
    <property type="match status" value="2"/>
</dbReference>
<evidence type="ECO:0000256" key="4">
    <source>
        <dbReference type="SAM" id="MobiDB-lite"/>
    </source>
</evidence>
<reference evidence="6" key="1">
    <citation type="submission" date="2022-11" db="EMBL/GenBank/DDBJ databases">
        <authorList>
            <person name="Petersen C."/>
        </authorList>
    </citation>
    <scope>NUCLEOTIDE SEQUENCE</scope>
    <source>
        <strain evidence="6">IBT 20477</strain>
    </source>
</reference>
<proteinExistence type="predicted"/>
<protein>
    <submittedName>
        <fullName evidence="6">Wd40 protein</fullName>
    </submittedName>
</protein>
<dbReference type="InterPro" id="IPR015943">
    <property type="entry name" value="WD40/YVTN_repeat-like_dom_sf"/>
</dbReference>
<dbReference type="Pfam" id="PF12894">
    <property type="entry name" value="ANAPC4_WD40"/>
    <property type="match status" value="1"/>
</dbReference>
<evidence type="ECO:0000256" key="1">
    <source>
        <dbReference type="ARBA" id="ARBA00022574"/>
    </source>
</evidence>
<dbReference type="PRINTS" id="PR00320">
    <property type="entry name" value="GPROTEINBRPT"/>
</dbReference>
<feature type="repeat" description="WD" evidence="3">
    <location>
        <begin position="661"/>
        <end position="702"/>
    </location>
</feature>
<dbReference type="PANTHER" id="PTHR19848">
    <property type="entry name" value="WD40 REPEAT PROTEIN"/>
    <property type="match status" value="1"/>
</dbReference>
<evidence type="ECO:0000256" key="2">
    <source>
        <dbReference type="ARBA" id="ARBA00022737"/>
    </source>
</evidence>
<dbReference type="CDD" id="cd00200">
    <property type="entry name" value="WD40"/>
    <property type="match status" value="2"/>
</dbReference>